<dbReference type="Proteomes" id="UP000001055">
    <property type="component" value="Unassembled WGS sequence"/>
</dbReference>
<accession>Q0U965</accession>
<dbReference type="RefSeq" id="XP_001801937.1">
    <property type="nucleotide sequence ID" value="XM_001801885.1"/>
</dbReference>
<protein>
    <submittedName>
        <fullName evidence="2">Uncharacterized protein</fullName>
    </submittedName>
</protein>
<organism evidence="2 3">
    <name type="scientific">Phaeosphaeria nodorum (strain SN15 / ATCC MYA-4574 / FGSC 10173)</name>
    <name type="common">Glume blotch fungus</name>
    <name type="synonym">Parastagonospora nodorum</name>
    <dbReference type="NCBI Taxonomy" id="321614"/>
    <lineage>
        <taxon>Eukaryota</taxon>
        <taxon>Fungi</taxon>
        <taxon>Dikarya</taxon>
        <taxon>Ascomycota</taxon>
        <taxon>Pezizomycotina</taxon>
        <taxon>Dothideomycetes</taxon>
        <taxon>Pleosporomycetidae</taxon>
        <taxon>Pleosporales</taxon>
        <taxon>Pleosporineae</taxon>
        <taxon>Phaeosphaeriaceae</taxon>
        <taxon>Parastagonospora</taxon>
    </lineage>
</organism>
<dbReference type="EMBL" id="CH445344">
    <property type="protein sequence ID" value="EAT80743.1"/>
    <property type="molecule type" value="Genomic_DNA"/>
</dbReference>
<sequence length="107" mass="11772">MLPLDSSFGLISLFLGQLQLLRTYGLSLTQVDVWDGRSVAGQEDAQISYSRRYAASSLGLDTKLSDMTNMHFDPYPCREVGRSVAVPHYFCSSVGWASDKLLPAHAS</sequence>
<feature type="signal peptide" evidence="1">
    <location>
        <begin position="1"/>
        <end position="23"/>
    </location>
</feature>
<gene>
    <name evidence="2" type="ORF">SNOG_11699</name>
</gene>
<feature type="chain" id="PRO_5004177516" evidence="1">
    <location>
        <begin position="24"/>
        <end position="107"/>
    </location>
</feature>
<dbReference type="GeneID" id="5978845"/>
<keyword evidence="1" id="KW-0732">Signal</keyword>
<reference evidence="3" key="1">
    <citation type="journal article" date="2007" name="Plant Cell">
        <title>Dothideomycete-plant interactions illuminated by genome sequencing and EST analysis of the wheat pathogen Stagonospora nodorum.</title>
        <authorList>
            <person name="Hane J.K."/>
            <person name="Lowe R.G."/>
            <person name="Solomon P.S."/>
            <person name="Tan K.C."/>
            <person name="Schoch C.L."/>
            <person name="Spatafora J.W."/>
            <person name="Crous P.W."/>
            <person name="Kodira C."/>
            <person name="Birren B.W."/>
            <person name="Galagan J.E."/>
            <person name="Torriani S.F."/>
            <person name="McDonald B.A."/>
            <person name="Oliver R.P."/>
        </authorList>
    </citation>
    <scope>NUCLEOTIDE SEQUENCE [LARGE SCALE GENOMIC DNA]</scope>
    <source>
        <strain evidence="3">SN15 / ATCC MYA-4574 / FGSC 10173</strain>
    </source>
</reference>
<dbReference type="KEGG" id="pno:SNOG_11699"/>
<proteinExistence type="predicted"/>
<dbReference type="InParanoid" id="Q0U965"/>
<evidence type="ECO:0000256" key="1">
    <source>
        <dbReference type="SAM" id="SignalP"/>
    </source>
</evidence>
<dbReference type="AlphaFoldDB" id="Q0U965"/>
<name>Q0U965_PHANO</name>
<evidence type="ECO:0000313" key="3">
    <source>
        <dbReference type="Proteomes" id="UP000001055"/>
    </source>
</evidence>
<evidence type="ECO:0000313" key="2">
    <source>
        <dbReference type="EMBL" id="EAT80743.1"/>
    </source>
</evidence>